<protein>
    <submittedName>
        <fullName evidence="2">Uncharacterized protein</fullName>
    </submittedName>
</protein>
<evidence type="ECO:0000313" key="3">
    <source>
        <dbReference type="Proteomes" id="UP001141806"/>
    </source>
</evidence>
<dbReference type="AlphaFoldDB" id="A0A9Q0KS16"/>
<feature type="region of interest" description="Disordered" evidence="1">
    <location>
        <begin position="51"/>
        <end position="73"/>
    </location>
</feature>
<feature type="region of interest" description="Disordered" evidence="1">
    <location>
        <begin position="1"/>
        <end position="29"/>
    </location>
</feature>
<reference evidence="2" key="1">
    <citation type="journal article" date="2023" name="Plant J.">
        <title>The genome of the king protea, Protea cynaroides.</title>
        <authorList>
            <person name="Chang J."/>
            <person name="Duong T.A."/>
            <person name="Schoeman C."/>
            <person name="Ma X."/>
            <person name="Roodt D."/>
            <person name="Barker N."/>
            <person name="Li Z."/>
            <person name="Van de Peer Y."/>
            <person name="Mizrachi E."/>
        </authorList>
    </citation>
    <scope>NUCLEOTIDE SEQUENCE</scope>
    <source>
        <tissue evidence="2">Young leaves</tissue>
    </source>
</reference>
<sequence length="111" mass="11999">MLGGLYDSDSSDNDSSKNDDSGSSDNFTSGKYLLPSSSFSSVLYQKNRNSSLVSSSGLGNAAGFQSTDEEDDLLRPPPAYVSKLFIRFVLFRFINGLSTCPRGAEEKGDTY</sequence>
<dbReference type="Proteomes" id="UP001141806">
    <property type="component" value="Unassembled WGS sequence"/>
</dbReference>
<evidence type="ECO:0000313" key="2">
    <source>
        <dbReference type="EMBL" id="KAJ4975331.1"/>
    </source>
</evidence>
<name>A0A9Q0KS16_9MAGN</name>
<accession>A0A9Q0KS16</accession>
<dbReference type="EMBL" id="JAMYWD010000003">
    <property type="protein sequence ID" value="KAJ4975331.1"/>
    <property type="molecule type" value="Genomic_DNA"/>
</dbReference>
<comment type="caution">
    <text evidence="2">The sequence shown here is derived from an EMBL/GenBank/DDBJ whole genome shotgun (WGS) entry which is preliminary data.</text>
</comment>
<gene>
    <name evidence="2" type="ORF">NE237_000437</name>
</gene>
<evidence type="ECO:0000256" key="1">
    <source>
        <dbReference type="SAM" id="MobiDB-lite"/>
    </source>
</evidence>
<keyword evidence="3" id="KW-1185">Reference proteome</keyword>
<organism evidence="2 3">
    <name type="scientific">Protea cynaroides</name>
    <dbReference type="NCBI Taxonomy" id="273540"/>
    <lineage>
        <taxon>Eukaryota</taxon>
        <taxon>Viridiplantae</taxon>
        <taxon>Streptophyta</taxon>
        <taxon>Embryophyta</taxon>
        <taxon>Tracheophyta</taxon>
        <taxon>Spermatophyta</taxon>
        <taxon>Magnoliopsida</taxon>
        <taxon>Proteales</taxon>
        <taxon>Proteaceae</taxon>
        <taxon>Protea</taxon>
    </lineage>
</organism>
<feature type="compositionally biased region" description="Low complexity" evidence="1">
    <location>
        <begin position="51"/>
        <end position="62"/>
    </location>
</feature>
<proteinExistence type="predicted"/>